<feature type="transmembrane region" description="Helical" evidence="1">
    <location>
        <begin position="273"/>
        <end position="291"/>
    </location>
</feature>
<keyword evidence="1" id="KW-0472">Membrane</keyword>
<evidence type="ECO:0000313" key="3">
    <source>
        <dbReference type="Proteomes" id="UP000324689"/>
    </source>
</evidence>
<feature type="transmembrane region" description="Helical" evidence="1">
    <location>
        <begin position="21"/>
        <end position="47"/>
    </location>
</feature>
<dbReference type="AlphaFoldDB" id="A0A5A5RZ23"/>
<keyword evidence="1" id="KW-0812">Transmembrane</keyword>
<proteinExistence type="predicted"/>
<gene>
    <name evidence="2" type="ORF">MiTs_01950</name>
</gene>
<dbReference type="EMBL" id="BHVQ01000020">
    <property type="protein sequence ID" value="GCA79949.1"/>
    <property type="molecule type" value="Genomic_DNA"/>
</dbReference>
<evidence type="ECO:0000313" key="2">
    <source>
        <dbReference type="EMBL" id="GCA79949.1"/>
    </source>
</evidence>
<evidence type="ECO:0000256" key="1">
    <source>
        <dbReference type="SAM" id="Phobius"/>
    </source>
</evidence>
<organism evidence="2 3">
    <name type="scientific">Microcystis aeruginosa NIES-2521</name>
    <dbReference type="NCBI Taxonomy" id="2303983"/>
    <lineage>
        <taxon>Bacteria</taxon>
        <taxon>Bacillati</taxon>
        <taxon>Cyanobacteriota</taxon>
        <taxon>Cyanophyceae</taxon>
        <taxon>Oscillatoriophycideae</taxon>
        <taxon>Chroococcales</taxon>
        <taxon>Microcystaceae</taxon>
        <taxon>Microcystis</taxon>
    </lineage>
</organism>
<name>A0A5A5RZ23_MICAE</name>
<reference evidence="2 3" key="1">
    <citation type="submission" date="2018-09" db="EMBL/GenBank/DDBJ databases">
        <title>Evolutionary history of phycoerythrin pigmentation in the water bloom-forming cyanobacterium Microcystis aeruginosa.</title>
        <authorList>
            <person name="Tanabe Y."/>
            <person name="Tanabe Y."/>
            <person name="Yamaguchi H."/>
        </authorList>
    </citation>
    <scope>NUCLEOTIDE SEQUENCE [LARGE SCALE GENOMIC DNA]</scope>
    <source>
        <strain evidence="2 3">NIES-2521</strain>
    </source>
</reference>
<sequence>MRCSLTIALEQMKIDIFPISLFSGISIIILWVFPSFAASLSVADLFLKIENFNRPSLGAISRGDNQIINIAEDGISQTILTGSAFFQSDALESLGQIEFTNQTLGFGSNFVGRADIQASLGSLFFVPANQALSFDFSLFRQLSNSQSESQLNTVSSASGVNFFIEEQSLINSDNSSEVLPRQLDMLNQINSGLSASIPENYSRFLIGNNITINSYMENIISTDQQQLVTTLLTGSFQWTAIRDTMIFLSVSAQSCTYSSDQPRTCVIIAEPRYHGIIFFLIIPIFLLLRTIK</sequence>
<comment type="caution">
    <text evidence="2">The sequence shown here is derived from an EMBL/GenBank/DDBJ whole genome shotgun (WGS) entry which is preliminary data.</text>
</comment>
<accession>A0A5A5RZ23</accession>
<dbReference type="Proteomes" id="UP000324689">
    <property type="component" value="Unassembled WGS sequence"/>
</dbReference>
<protein>
    <submittedName>
        <fullName evidence="2">Uncharacterized protein</fullName>
    </submittedName>
</protein>
<keyword evidence="1" id="KW-1133">Transmembrane helix</keyword>